<keyword evidence="3" id="KW-1185">Reference proteome</keyword>
<dbReference type="EMBL" id="CP101873">
    <property type="protein sequence ID" value="WMT08927.1"/>
    <property type="molecule type" value="Genomic_DNA"/>
</dbReference>
<proteinExistence type="predicted"/>
<keyword evidence="2" id="KW-0547">Nucleotide-binding</keyword>
<reference evidence="2 3" key="1">
    <citation type="submission" date="2022-07" db="EMBL/GenBank/DDBJ databases">
        <title>Two temperate virus in Haloterrigena jeotgali A29.</title>
        <authorList>
            <person name="Deng X."/>
        </authorList>
    </citation>
    <scope>NUCLEOTIDE SEQUENCE [LARGE SCALE GENOMIC DNA]</scope>
    <source>
        <strain evidence="2 3">A29</strain>
    </source>
</reference>
<evidence type="ECO:0000313" key="2">
    <source>
        <dbReference type="EMBL" id="WMT08927.1"/>
    </source>
</evidence>
<dbReference type="GeneID" id="39860895"/>
<dbReference type="SUPFAM" id="SSF55874">
    <property type="entry name" value="ATPase domain of HSP90 chaperone/DNA topoisomerase II/histidine kinase"/>
    <property type="match status" value="1"/>
</dbReference>
<organism evidence="2 3">
    <name type="scientific">Natrinema thermotolerans</name>
    <dbReference type="NCBI Taxonomy" id="121872"/>
    <lineage>
        <taxon>Archaea</taxon>
        <taxon>Methanobacteriati</taxon>
        <taxon>Methanobacteriota</taxon>
        <taxon>Stenosarchaea group</taxon>
        <taxon>Halobacteria</taxon>
        <taxon>Halobacteriales</taxon>
        <taxon>Natrialbaceae</taxon>
        <taxon>Natrinema</taxon>
    </lineage>
</organism>
<dbReference type="Gene3D" id="3.30.565.10">
    <property type="entry name" value="Histidine kinase-like ATPase, C-terminal domain"/>
    <property type="match status" value="1"/>
</dbReference>
<feature type="region of interest" description="Disordered" evidence="1">
    <location>
        <begin position="140"/>
        <end position="160"/>
    </location>
</feature>
<protein>
    <submittedName>
        <fullName evidence="2">ATP-binding protein</fullName>
    </submittedName>
</protein>
<evidence type="ECO:0000313" key="3">
    <source>
        <dbReference type="Proteomes" id="UP001224926"/>
    </source>
</evidence>
<dbReference type="InterPro" id="IPR036890">
    <property type="entry name" value="HATPase_C_sf"/>
</dbReference>
<dbReference type="AlphaFoldDB" id="A0AAF0T318"/>
<dbReference type="Pfam" id="PF13589">
    <property type="entry name" value="HATPase_c_3"/>
    <property type="match status" value="1"/>
</dbReference>
<dbReference type="GO" id="GO:0005524">
    <property type="term" value="F:ATP binding"/>
    <property type="evidence" value="ECO:0007669"/>
    <property type="project" value="UniProtKB-KW"/>
</dbReference>
<dbReference type="RefSeq" id="WP_084158224.1">
    <property type="nucleotide sequence ID" value="NZ_CP101873.1"/>
</dbReference>
<evidence type="ECO:0000256" key="1">
    <source>
        <dbReference type="SAM" id="MobiDB-lite"/>
    </source>
</evidence>
<feature type="region of interest" description="Disordered" evidence="1">
    <location>
        <begin position="388"/>
        <end position="410"/>
    </location>
</feature>
<sequence>MSAKARNFVSDTSMIIGARDLGLSTDDAVEELIDNSFDADAQNVHVKVEENGEHLRIYVEDDGHGIPPVITDPDGQEWDGLTYVLSFGGSHANSDVSIGKFGWGLSASATCQSLRTTVYTKTKDEDQWRSTYIDIEEMREQRDTVPPAAEPCELPDDLDIEDREKDSGTIVVFEKCDKPDKKRVNAMTSMLVRELSRIYRHYIDGGRTLNVNYINGAHTLTVNGKELNPSDPLYMIEDCHNPGDIPIVDDPYHEETIEVESPEDGDDTMYEVSLKVIWLDVEEIRSKDEWSPGWMRKHNLTENYQGFSLIRNGREIDRGLSLKLFKKHGDKNYMRGEIEFPPQLDRYFGIQTNKSRFSLKDPVKDQLDEALGGVPNQIHRKTRKKIDQLKAEAKKEKRETEPSLSEKVAKDADKYLKDRQNLSEKEEEELKEEIREKKQQEIQRILEEEENLNEDEMEEKIEQIERKYDSFMTDPFKVTPETVGSGKFYEADFRGKQAHVKINTDHLFHDIYSGLHDVDADDELSEAAVLIDLILLAAAHAELRYEDNEEMLTWLDRFQDEWSGALKMFLKQKPDAEAESIKDLVLE</sequence>
<gene>
    <name evidence="2" type="ORF">NP511_04670</name>
</gene>
<keyword evidence="2" id="KW-0067">ATP-binding</keyword>
<dbReference type="Proteomes" id="UP001224926">
    <property type="component" value="Chromosome"/>
</dbReference>
<name>A0AAF0T318_9EURY</name>
<feature type="compositionally biased region" description="Basic and acidic residues" evidence="1">
    <location>
        <begin position="388"/>
        <end position="401"/>
    </location>
</feature>
<accession>A0AAF0T318</accession>